<evidence type="ECO:0000256" key="1">
    <source>
        <dbReference type="PROSITE-ProRule" id="PRU00191"/>
    </source>
</evidence>
<evidence type="ECO:0000313" key="5">
    <source>
        <dbReference type="EMBL" id="CAF1440588.1"/>
    </source>
</evidence>
<dbReference type="AlphaFoldDB" id="A0A815P1B1"/>
<dbReference type="Pfam" id="PF00017">
    <property type="entry name" value="SH2"/>
    <property type="match status" value="1"/>
</dbReference>
<sequence>MLAQILHDLYVPRELLDGLPEDQKQLLFCKMREEQVRRYHEREEEEEAAATLKTTVQTKIKKKNDKHVTFRMAADGNEWVRVMGEESEIPTRISNDRFNTKRKQIEKISNNIQEARRVFERLESDTQRLVSKKENELLQRSKSSPLPQIPQTDVVDEMFYLEVEERAKKAEQERREIARRARDNYHRNSAQINVCFDTDNHATVLLQPPPPPLNTSDKINRESENGKQIQIEMTSKESREQDEQLSMKDTEHQRSKPILPLTREDIRQWFCTIEIPYSTFRSPSGEIYPWFHGIITRAYAEQILSTKPIGSYLIRVNEKIYGYALSYRASDHCRHLLIEVILSSKYEDHQKQMRVYRFLGGAKQEIFLHLNELIEKYSNTPIRSNSSDVLRYPCGQIDSEKLDYADLFLENRKDKQYESLYISLETTTSPPQSSTNL</sequence>
<keyword evidence="1" id="KW-0727">SH2 domain</keyword>
<keyword evidence="6" id="KW-1185">Reference proteome</keyword>
<dbReference type="SMART" id="SM00252">
    <property type="entry name" value="SH2"/>
    <property type="match status" value="1"/>
</dbReference>
<dbReference type="InterPro" id="IPR036860">
    <property type="entry name" value="SH2_dom_sf"/>
</dbReference>
<organism evidence="5 6">
    <name type="scientific">Adineta ricciae</name>
    <name type="common">Rotifer</name>
    <dbReference type="NCBI Taxonomy" id="249248"/>
    <lineage>
        <taxon>Eukaryota</taxon>
        <taxon>Metazoa</taxon>
        <taxon>Spiralia</taxon>
        <taxon>Gnathifera</taxon>
        <taxon>Rotifera</taxon>
        <taxon>Eurotatoria</taxon>
        <taxon>Bdelloidea</taxon>
        <taxon>Adinetida</taxon>
        <taxon>Adinetidae</taxon>
        <taxon>Adineta</taxon>
    </lineage>
</organism>
<protein>
    <recommendedName>
        <fullName evidence="4">SH2 domain-containing protein</fullName>
    </recommendedName>
</protein>
<evidence type="ECO:0000256" key="3">
    <source>
        <dbReference type="SAM" id="MobiDB-lite"/>
    </source>
</evidence>
<dbReference type="Proteomes" id="UP000663828">
    <property type="component" value="Unassembled WGS sequence"/>
</dbReference>
<dbReference type="PROSITE" id="PS50001">
    <property type="entry name" value="SH2"/>
    <property type="match status" value="1"/>
</dbReference>
<name>A0A815P1B1_ADIRI</name>
<dbReference type="GO" id="GO:0005737">
    <property type="term" value="C:cytoplasm"/>
    <property type="evidence" value="ECO:0007669"/>
    <property type="project" value="TreeGrafter"/>
</dbReference>
<keyword evidence="2" id="KW-0175">Coiled coil</keyword>
<dbReference type="PANTHER" id="PTHR14388:SF22">
    <property type="entry name" value="SH2 DOMAIN-CONTAINING PROTEIN"/>
    <property type="match status" value="1"/>
</dbReference>
<comment type="caution">
    <text evidence="5">The sequence shown here is derived from an EMBL/GenBank/DDBJ whole genome shotgun (WGS) entry which is preliminary data.</text>
</comment>
<evidence type="ECO:0000256" key="2">
    <source>
        <dbReference type="SAM" id="Coils"/>
    </source>
</evidence>
<dbReference type="InterPro" id="IPR000980">
    <property type="entry name" value="SH2"/>
</dbReference>
<feature type="region of interest" description="Disordered" evidence="3">
    <location>
        <begin position="209"/>
        <end position="253"/>
    </location>
</feature>
<dbReference type="SUPFAM" id="SSF55550">
    <property type="entry name" value="SH2 domain"/>
    <property type="match status" value="1"/>
</dbReference>
<evidence type="ECO:0000313" key="6">
    <source>
        <dbReference type="Proteomes" id="UP000663828"/>
    </source>
</evidence>
<dbReference type="PANTHER" id="PTHR14388">
    <property type="entry name" value="T CELL-SPECIFIC ADAPTER PROTEIN TSAD"/>
    <property type="match status" value="1"/>
</dbReference>
<dbReference type="Gene3D" id="3.30.505.10">
    <property type="entry name" value="SH2 domain"/>
    <property type="match status" value="1"/>
</dbReference>
<reference evidence="5" key="1">
    <citation type="submission" date="2021-02" db="EMBL/GenBank/DDBJ databases">
        <authorList>
            <person name="Nowell W R."/>
        </authorList>
    </citation>
    <scope>NUCLEOTIDE SEQUENCE</scope>
</reference>
<evidence type="ECO:0000259" key="4">
    <source>
        <dbReference type="PROSITE" id="PS50001"/>
    </source>
</evidence>
<accession>A0A815P1B1</accession>
<feature type="coiled-coil region" evidence="2">
    <location>
        <begin position="98"/>
        <end position="132"/>
    </location>
</feature>
<dbReference type="EMBL" id="CAJNOR010003711">
    <property type="protein sequence ID" value="CAF1440588.1"/>
    <property type="molecule type" value="Genomic_DNA"/>
</dbReference>
<gene>
    <name evidence="5" type="ORF">XAT740_LOCUS36293</name>
</gene>
<feature type="compositionally biased region" description="Basic and acidic residues" evidence="3">
    <location>
        <begin position="234"/>
        <end position="253"/>
    </location>
</feature>
<feature type="domain" description="SH2" evidence="4">
    <location>
        <begin position="290"/>
        <end position="394"/>
    </location>
</feature>
<proteinExistence type="predicted"/>